<dbReference type="SUPFAM" id="SSF56726">
    <property type="entry name" value="DNA topoisomerase IV, alpha subunit"/>
    <property type="match status" value="1"/>
</dbReference>
<dbReference type="GO" id="GO:0003677">
    <property type="term" value="F:DNA binding"/>
    <property type="evidence" value="ECO:0007669"/>
    <property type="project" value="InterPro"/>
</dbReference>
<dbReference type="RefSeq" id="WP_184339734.1">
    <property type="nucleotide sequence ID" value="NZ_JACHIG010000004.1"/>
</dbReference>
<dbReference type="PANTHER" id="PTHR10848:SF0">
    <property type="entry name" value="MEIOTIC RECOMBINATION PROTEIN SPO11"/>
    <property type="match status" value="1"/>
</dbReference>
<protein>
    <recommendedName>
        <fullName evidence="1">Wadjet protein JetD C-terminal domain-containing protein</fullName>
    </recommendedName>
</protein>
<accession>A0A7W8DK38</accession>
<proteinExistence type="predicted"/>
<dbReference type="PANTHER" id="PTHR10848">
    <property type="entry name" value="MEIOTIC RECOMBINATION PROTEIN SPO11"/>
    <property type="match status" value="1"/>
</dbReference>
<evidence type="ECO:0000313" key="2">
    <source>
        <dbReference type="EMBL" id="MBB5032824.1"/>
    </source>
</evidence>
<dbReference type="AlphaFoldDB" id="A0A7W8DK38"/>
<evidence type="ECO:0000259" key="1">
    <source>
        <dbReference type="Pfam" id="PF09983"/>
    </source>
</evidence>
<keyword evidence="3" id="KW-1185">Reference proteome</keyword>
<dbReference type="InterPro" id="IPR002815">
    <property type="entry name" value="Spo11/TopoVI_A"/>
</dbReference>
<evidence type="ECO:0000313" key="3">
    <source>
        <dbReference type="Proteomes" id="UP000590740"/>
    </source>
</evidence>
<dbReference type="Proteomes" id="UP000590740">
    <property type="component" value="Unassembled WGS sequence"/>
</dbReference>
<dbReference type="GO" id="GO:0003918">
    <property type="term" value="F:DNA topoisomerase type II (double strand cut, ATP-hydrolyzing) activity"/>
    <property type="evidence" value="ECO:0007669"/>
    <property type="project" value="InterPro"/>
</dbReference>
<feature type="domain" description="Wadjet protein JetD C-terminal" evidence="1">
    <location>
        <begin position="236"/>
        <end position="388"/>
    </location>
</feature>
<dbReference type="GO" id="GO:0005694">
    <property type="term" value="C:chromosome"/>
    <property type="evidence" value="ECO:0007669"/>
    <property type="project" value="InterPro"/>
</dbReference>
<dbReference type="InterPro" id="IPR036078">
    <property type="entry name" value="Spo11/TopoVI_A_sf"/>
</dbReference>
<comment type="caution">
    <text evidence="2">The sequence shown here is derived from an EMBL/GenBank/DDBJ whole genome shotgun (WGS) entry which is preliminary data.</text>
</comment>
<gene>
    <name evidence="2" type="ORF">HNQ65_002406</name>
</gene>
<reference evidence="2 3" key="1">
    <citation type="submission" date="2020-08" db="EMBL/GenBank/DDBJ databases">
        <title>Genomic Encyclopedia of Type Strains, Phase IV (KMG-IV): sequencing the most valuable type-strain genomes for metagenomic binning, comparative biology and taxonomic classification.</title>
        <authorList>
            <person name="Goeker M."/>
        </authorList>
    </citation>
    <scope>NUCLEOTIDE SEQUENCE [LARGE SCALE GENOMIC DNA]</scope>
    <source>
        <strain evidence="2 3">DSM 12252</strain>
    </source>
</reference>
<dbReference type="InterPro" id="IPR024534">
    <property type="entry name" value="JetD_C"/>
</dbReference>
<dbReference type="EMBL" id="JACHIG010000004">
    <property type="protein sequence ID" value="MBB5032824.1"/>
    <property type="molecule type" value="Genomic_DNA"/>
</dbReference>
<dbReference type="Pfam" id="PF09983">
    <property type="entry name" value="JetD_C"/>
    <property type="match status" value="1"/>
</dbReference>
<organism evidence="2 3">
    <name type="scientific">Prosthecobacter vanneervenii</name>
    <dbReference type="NCBI Taxonomy" id="48466"/>
    <lineage>
        <taxon>Bacteria</taxon>
        <taxon>Pseudomonadati</taxon>
        <taxon>Verrucomicrobiota</taxon>
        <taxon>Verrucomicrobiia</taxon>
        <taxon>Verrucomicrobiales</taxon>
        <taxon>Verrucomicrobiaceae</taxon>
        <taxon>Prosthecobacter</taxon>
    </lineage>
</organism>
<name>A0A7W8DK38_9BACT</name>
<dbReference type="Gene3D" id="3.40.1360.10">
    <property type="match status" value="1"/>
</dbReference>
<sequence length="398" mass="45557">MKWLDQLHKDWMAARKRRVTDALQPFRRDWDQLLEDAGITSAEDQQAALREAQRTPHLRLVPRKRNPRYIDKIIVPLDSEAWLHEQFGTQPGAAARQQALDVVRAWSAKTHPLMPEMWAALCERLEAAFTIPRVLEPFRWLEPARVDELLSLLFQITSREWPAGTLIRDASSQLGHSSKHLESQQSFIERALEALFDRETPLEAIGIQTSHSTLHYCGPLVLHFADHSKPLDLRYESTLSVAELEGASHITTTAQRLLTVENRKTTFPQLARADAQRTTLIVATSFPTQAVRLLMEKLPPDLPRYHFGDTDPSGWDILRRLREIAHVPVQSIHMHWRPSAHATPLTQRDHQILGRLLEDPHMADCHAELQAMQTSGTKGDFEQESLGTPNLTAWPFYR</sequence>